<dbReference type="RefSeq" id="WP_129469384.1">
    <property type="nucleotide sequence ID" value="NZ_SAWZ01000001.1"/>
</dbReference>
<keyword evidence="1" id="KW-0808">Transferase</keyword>
<dbReference type="OrthoDB" id="9790710at2"/>
<dbReference type="Pfam" id="PF13692">
    <property type="entry name" value="Glyco_trans_1_4"/>
    <property type="match status" value="1"/>
</dbReference>
<dbReference type="AlphaFoldDB" id="A0A4Q1JZZ6"/>
<comment type="caution">
    <text evidence="1">The sequence shown here is derived from an EMBL/GenBank/DDBJ whole genome shotgun (WGS) entry which is preliminary data.</text>
</comment>
<dbReference type="SUPFAM" id="SSF53756">
    <property type="entry name" value="UDP-Glycosyltransferase/glycogen phosphorylase"/>
    <property type="match status" value="1"/>
</dbReference>
<gene>
    <name evidence="1" type="ORF">EPA99_01315</name>
</gene>
<dbReference type="EMBL" id="SAWZ01000001">
    <property type="protein sequence ID" value="RXR08492.1"/>
    <property type="molecule type" value="Genomic_DNA"/>
</dbReference>
<protein>
    <submittedName>
        <fullName evidence="1">Glycosyltransferase</fullName>
    </submittedName>
</protein>
<evidence type="ECO:0000313" key="2">
    <source>
        <dbReference type="Proteomes" id="UP000289784"/>
    </source>
</evidence>
<reference evidence="1 2" key="1">
    <citation type="submission" date="2019-01" db="EMBL/GenBank/DDBJ databases">
        <title>Pseudoxanthomonas composti sp. nov., isolated from compost.</title>
        <authorList>
            <person name="Yang G."/>
        </authorList>
    </citation>
    <scope>NUCLEOTIDE SEQUENCE [LARGE SCALE GENOMIC DNA]</scope>
    <source>
        <strain evidence="1 2">GSS15</strain>
    </source>
</reference>
<dbReference type="Gene3D" id="3.40.50.2000">
    <property type="entry name" value="Glycogen Phosphorylase B"/>
    <property type="match status" value="2"/>
</dbReference>
<evidence type="ECO:0000313" key="1">
    <source>
        <dbReference type="EMBL" id="RXR08492.1"/>
    </source>
</evidence>
<sequence length="346" mass="38943">MSAVAHTHGNPMRRSLTVLQSVDRIDDHTNPYLIQLLRALPDQVQVRFFSMRRALFSRYDVLHVHWPEYLFRHRHPLGTLLKQFSAVLLLCKLAVTRTAVVRTLHNLEPHEDKGWRERTLLKWLDALTTRWIRLNVTTPLQAPATDTVLHGHYRDWYASKPKSAMVRGRLLHFGLIRPYKGVETLLETMPQIRSGGVSLRIVGSPASDDMRQLVLEAAERDPRISSLLQYVDDETLAQEVSAAELIVLPYRQMHNSGTLLLALSLGRPVLAPWNSATQAIADEVGGHWVQLYHDDFDAAAIDTALAAVRSASLSAAPDLSRREWAAAGEAHYRTYRAALGLPVEAA</sequence>
<proteinExistence type="predicted"/>
<accession>A0A4Q1JZZ6</accession>
<dbReference type="Proteomes" id="UP000289784">
    <property type="component" value="Unassembled WGS sequence"/>
</dbReference>
<name>A0A4Q1JZZ6_9GAMM</name>
<dbReference type="GO" id="GO:0016740">
    <property type="term" value="F:transferase activity"/>
    <property type="evidence" value="ECO:0007669"/>
    <property type="project" value="UniProtKB-KW"/>
</dbReference>
<organism evidence="1 2">
    <name type="scientific">Pseudoxanthomonas composti</name>
    <dbReference type="NCBI Taxonomy" id="2137479"/>
    <lineage>
        <taxon>Bacteria</taxon>
        <taxon>Pseudomonadati</taxon>
        <taxon>Pseudomonadota</taxon>
        <taxon>Gammaproteobacteria</taxon>
        <taxon>Lysobacterales</taxon>
        <taxon>Lysobacteraceae</taxon>
        <taxon>Pseudoxanthomonas</taxon>
    </lineage>
</organism>
<keyword evidence="2" id="KW-1185">Reference proteome</keyword>